<dbReference type="KEGG" id="dbc:MFMK1_003231"/>
<feature type="domain" description="Carboxymuconolactone decarboxylase-like" evidence="1">
    <location>
        <begin position="56"/>
        <end position="121"/>
    </location>
</feature>
<evidence type="ECO:0000313" key="3">
    <source>
        <dbReference type="Proteomes" id="UP001329915"/>
    </source>
</evidence>
<accession>A0AAU0USG4</accession>
<protein>
    <submittedName>
        <fullName evidence="2">Carboxymuconolactone decarboxylase family protein</fullName>
    </submittedName>
</protein>
<dbReference type="Gene3D" id="1.20.1290.10">
    <property type="entry name" value="AhpD-like"/>
    <property type="match status" value="1"/>
</dbReference>
<organism evidence="2 3">
    <name type="scientific">Metallumcola ferriviriculae</name>
    <dbReference type="NCBI Taxonomy" id="3039180"/>
    <lineage>
        <taxon>Bacteria</taxon>
        <taxon>Bacillati</taxon>
        <taxon>Bacillota</taxon>
        <taxon>Clostridia</taxon>
        <taxon>Neomoorellales</taxon>
        <taxon>Desulfitibacteraceae</taxon>
        <taxon>Metallumcola</taxon>
    </lineage>
</organism>
<evidence type="ECO:0000259" key="1">
    <source>
        <dbReference type="Pfam" id="PF02627"/>
    </source>
</evidence>
<proteinExistence type="predicted"/>
<dbReference type="GO" id="GO:0051920">
    <property type="term" value="F:peroxiredoxin activity"/>
    <property type="evidence" value="ECO:0007669"/>
    <property type="project" value="InterPro"/>
</dbReference>
<evidence type="ECO:0000313" key="2">
    <source>
        <dbReference type="EMBL" id="WRO23372.1"/>
    </source>
</evidence>
<dbReference type="InterPro" id="IPR029032">
    <property type="entry name" value="AhpD-like"/>
</dbReference>
<dbReference type="AlphaFoldDB" id="A0AAU0USG4"/>
<sequence length="164" mass="18433">MLKKLFEYLTGGEIQVSDDKKKWTAEEANKYMQDTMLFTPRMFKIINELNPTAGVTFADFYNSIWEDGALSRKVKELIFMAGGVAYMSPRCIIHVYPAVKAGATVEEVFEAASVGMILAGFVPEGPGIPYAFEYAAKCVELAQKMINGEEWEYLPPPKWDHGVF</sequence>
<dbReference type="EMBL" id="CP121694">
    <property type="protein sequence ID" value="WRO23372.1"/>
    <property type="molecule type" value="Genomic_DNA"/>
</dbReference>
<reference evidence="2 3" key="1">
    <citation type="submission" date="2023-04" db="EMBL/GenBank/DDBJ databases">
        <authorList>
            <person name="Hsu D."/>
        </authorList>
    </citation>
    <scope>NUCLEOTIDE SEQUENCE [LARGE SCALE GENOMIC DNA]</scope>
    <source>
        <strain evidence="2 3">MK1</strain>
    </source>
</reference>
<gene>
    <name evidence="2" type="ORF">MFMK1_003231</name>
</gene>
<keyword evidence="3" id="KW-1185">Reference proteome</keyword>
<dbReference type="InterPro" id="IPR003779">
    <property type="entry name" value="CMD-like"/>
</dbReference>
<dbReference type="SUPFAM" id="SSF69118">
    <property type="entry name" value="AhpD-like"/>
    <property type="match status" value="1"/>
</dbReference>
<name>A0AAU0USG4_9FIRM</name>
<dbReference type="Proteomes" id="UP001329915">
    <property type="component" value="Chromosome"/>
</dbReference>
<dbReference type="Pfam" id="PF02627">
    <property type="entry name" value="CMD"/>
    <property type="match status" value="1"/>
</dbReference>
<dbReference type="RefSeq" id="WP_366922758.1">
    <property type="nucleotide sequence ID" value="NZ_CP121694.1"/>
</dbReference>